<dbReference type="InterPro" id="IPR015421">
    <property type="entry name" value="PyrdxlP-dep_Trfase_major"/>
</dbReference>
<dbReference type="GO" id="GO:0018826">
    <property type="term" value="F:methionine gamma-lyase activity"/>
    <property type="evidence" value="ECO:0007669"/>
    <property type="project" value="UniProtKB-EC"/>
</dbReference>
<proteinExistence type="inferred from homology"/>
<dbReference type="PANTHER" id="PTHR43797:SF2">
    <property type="entry name" value="HOMOCYSTEINE_CYSTEINE SYNTHASE"/>
    <property type="match status" value="1"/>
</dbReference>
<evidence type="ECO:0000256" key="8">
    <source>
        <dbReference type="ARBA" id="ARBA00052699"/>
    </source>
</evidence>
<comment type="catalytic activity">
    <reaction evidence="7">
        <text>L-homocysteine + H2O = 2-oxobutanoate + hydrogen sulfide + NH4(+) + H(+)</text>
        <dbReference type="Rhea" id="RHEA:14501"/>
        <dbReference type="ChEBI" id="CHEBI:15377"/>
        <dbReference type="ChEBI" id="CHEBI:15378"/>
        <dbReference type="ChEBI" id="CHEBI:16763"/>
        <dbReference type="ChEBI" id="CHEBI:28938"/>
        <dbReference type="ChEBI" id="CHEBI:29919"/>
        <dbReference type="ChEBI" id="CHEBI:58199"/>
        <dbReference type="EC" id="4.4.1.2"/>
    </reaction>
    <physiologicalReaction direction="left-to-right" evidence="7">
        <dbReference type="Rhea" id="RHEA:14502"/>
    </physiologicalReaction>
</comment>
<evidence type="ECO:0000256" key="5">
    <source>
        <dbReference type="ARBA" id="ARBA00047175"/>
    </source>
</evidence>
<dbReference type="EMBL" id="JXBB01000012">
    <property type="protein sequence ID" value="OAR04636.1"/>
    <property type="molecule type" value="Genomic_DNA"/>
</dbReference>
<feature type="modified residue" description="N6-(pyridoxal phosphate)lysine" evidence="9">
    <location>
        <position position="205"/>
    </location>
</feature>
<dbReference type="InterPro" id="IPR015422">
    <property type="entry name" value="PyrdxlP-dep_Trfase_small"/>
</dbReference>
<dbReference type="STRING" id="1484.SA87_08865"/>
<sequence>MENRHYATLAVHAGLPDDPHGAIGVPIYATAAFGFASLDEGAERFRTGQGYTYSRIHNPTVAALEERLRALEGADRAIAFASGQAATAAALLALLRAGDELVAGRGLFGQTLGLFHQVFAPLGIRVHLVPPEREAVAAALSARTRAIFVETLANPALELPDFEGLAEVAEAHRVPLVVDNTFGAVGAVVRPLELGAHVVVESLTKWASGHGTVLGGAVLVRRADLWRDVPALREAGAGGRASGDVSGEEAYAARVRQLGLSLLGMTLSPYHAHTLFYGLETLWLRIERASRTAAELAVYLRTLPGVRAVRYPGLPDDPAHGRARRYMRTFGTMLTVDVEGGLEGARAVLRRCPLKMAANLGDARTIVVHPWTTTHSRLPEEERLRAGVTPGLLRFSVGLEDPDDLKAALYGCFTAAGGR</sequence>
<accession>A0A132NC56</accession>
<dbReference type="GO" id="GO:0019346">
    <property type="term" value="P:transsulfuration"/>
    <property type="evidence" value="ECO:0007669"/>
    <property type="project" value="InterPro"/>
</dbReference>
<keyword evidence="4 9" id="KW-0663">Pyridoxal phosphate</keyword>
<dbReference type="GO" id="GO:0047982">
    <property type="term" value="F:homocysteine desulfhydrase activity"/>
    <property type="evidence" value="ECO:0007669"/>
    <property type="project" value="UniProtKB-EC"/>
</dbReference>
<evidence type="ECO:0000256" key="3">
    <source>
        <dbReference type="ARBA" id="ARBA00022679"/>
    </source>
</evidence>
<evidence type="ECO:0000256" key="2">
    <source>
        <dbReference type="ARBA" id="ARBA00009077"/>
    </source>
</evidence>
<evidence type="ECO:0000256" key="6">
    <source>
        <dbReference type="ARBA" id="ARBA00047199"/>
    </source>
</evidence>
<comment type="cofactor">
    <cofactor evidence="1 10">
        <name>pyridoxal 5'-phosphate</name>
        <dbReference type="ChEBI" id="CHEBI:597326"/>
    </cofactor>
</comment>
<evidence type="ECO:0000256" key="7">
    <source>
        <dbReference type="ARBA" id="ARBA00048780"/>
    </source>
</evidence>
<evidence type="ECO:0000256" key="10">
    <source>
        <dbReference type="RuleBase" id="RU362118"/>
    </source>
</evidence>
<evidence type="ECO:0000313" key="11">
    <source>
        <dbReference type="EMBL" id="OAR04636.1"/>
    </source>
</evidence>
<dbReference type="PANTHER" id="PTHR43797">
    <property type="entry name" value="HOMOCYSTEINE/CYSTEINE SYNTHASE"/>
    <property type="match status" value="1"/>
</dbReference>
<dbReference type="EC" id="4.4.1.2" evidence="5"/>
<dbReference type="Gene3D" id="3.40.640.10">
    <property type="entry name" value="Type I PLP-dependent aspartate aminotransferase-like (Major domain)"/>
    <property type="match status" value="1"/>
</dbReference>
<dbReference type="Pfam" id="PF01053">
    <property type="entry name" value="Cys_Met_Meta_PP"/>
    <property type="match status" value="1"/>
</dbReference>
<name>A0A132NC56_HYDSH</name>
<evidence type="ECO:0000256" key="4">
    <source>
        <dbReference type="ARBA" id="ARBA00022898"/>
    </source>
</evidence>
<dbReference type="RefSeq" id="WP_066199833.1">
    <property type="nucleotide sequence ID" value="NZ_JBDOQL010000174.1"/>
</dbReference>
<dbReference type="GO" id="GO:0004124">
    <property type="term" value="F:cysteine synthase activity"/>
    <property type="evidence" value="ECO:0007669"/>
    <property type="project" value="TreeGrafter"/>
</dbReference>
<reference evidence="11 12" key="1">
    <citation type="submission" date="2015-09" db="EMBL/GenBank/DDBJ databases">
        <title>Draft genome sequence of Hydrogenibacillus schlegelii DSM 2000.</title>
        <authorList>
            <person name="Hemp J."/>
        </authorList>
    </citation>
    <scope>NUCLEOTIDE SEQUENCE [LARGE SCALE GENOMIC DNA]</scope>
    <source>
        <strain evidence="11 12">MA 48</strain>
    </source>
</reference>
<dbReference type="SUPFAM" id="SSF53383">
    <property type="entry name" value="PLP-dependent transferases"/>
    <property type="match status" value="1"/>
</dbReference>
<keyword evidence="3" id="KW-0808">Transferase</keyword>
<dbReference type="GO" id="GO:0071269">
    <property type="term" value="P:L-homocysteine biosynthetic process"/>
    <property type="evidence" value="ECO:0007669"/>
    <property type="project" value="TreeGrafter"/>
</dbReference>
<comment type="caution">
    <text evidence="11">The sequence shown here is derived from an EMBL/GenBank/DDBJ whole genome shotgun (WGS) entry which is preliminary data.</text>
</comment>
<dbReference type="PIRSF" id="PIRSF001434">
    <property type="entry name" value="CGS"/>
    <property type="match status" value="1"/>
</dbReference>
<dbReference type="Gene3D" id="3.90.1150.10">
    <property type="entry name" value="Aspartate Aminotransferase, domain 1"/>
    <property type="match status" value="1"/>
</dbReference>
<dbReference type="GO" id="GO:0006535">
    <property type="term" value="P:cysteine biosynthetic process from serine"/>
    <property type="evidence" value="ECO:0007669"/>
    <property type="project" value="TreeGrafter"/>
</dbReference>
<evidence type="ECO:0000313" key="12">
    <source>
        <dbReference type="Proteomes" id="UP000243024"/>
    </source>
</evidence>
<dbReference type="InterPro" id="IPR015424">
    <property type="entry name" value="PyrdxlP-dep_Trfase"/>
</dbReference>
<evidence type="ECO:0000256" key="9">
    <source>
        <dbReference type="PIRSR" id="PIRSR001434-2"/>
    </source>
</evidence>
<dbReference type="AlphaFoldDB" id="A0A132NC56"/>
<dbReference type="Proteomes" id="UP000243024">
    <property type="component" value="Unassembled WGS sequence"/>
</dbReference>
<dbReference type="GO" id="GO:0030170">
    <property type="term" value="F:pyridoxal phosphate binding"/>
    <property type="evidence" value="ECO:0007669"/>
    <property type="project" value="InterPro"/>
</dbReference>
<gene>
    <name evidence="11" type="ORF">SA87_08865</name>
</gene>
<organism evidence="11 12">
    <name type="scientific">Hydrogenibacillus schlegelii</name>
    <name type="common">Bacillus schlegelii</name>
    <dbReference type="NCBI Taxonomy" id="1484"/>
    <lineage>
        <taxon>Bacteria</taxon>
        <taxon>Bacillati</taxon>
        <taxon>Bacillota</taxon>
        <taxon>Bacilli</taxon>
        <taxon>Bacillales</taxon>
        <taxon>Bacillales Family X. Incertae Sedis</taxon>
        <taxon>Hydrogenibacillus</taxon>
    </lineage>
</organism>
<comment type="catalytic activity">
    <reaction evidence="8">
        <text>L-methionine + H2O = methanethiol + 2-oxobutanoate + NH4(+)</text>
        <dbReference type="Rhea" id="RHEA:23800"/>
        <dbReference type="ChEBI" id="CHEBI:15377"/>
        <dbReference type="ChEBI" id="CHEBI:16007"/>
        <dbReference type="ChEBI" id="CHEBI:16763"/>
        <dbReference type="ChEBI" id="CHEBI:28938"/>
        <dbReference type="ChEBI" id="CHEBI:57844"/>
        <dbReference type="EC" id="4.4.1.11"/>
    </reaction>
    <physiologicalReaction direction="left-to-right" evidence="8">
        <dbReference type="Rhea" id="RHEA:23801"/>
    </physiologicalReaction>
</comment>
<protein>
    <recommendedName>
        <fullName evidence="5">homocysteine desulfhydrase</fullName>
        <ecNumber evidence="5">4.4.1.2</ecNumber>
    </recommendedName>
    <alternativeName>
        <fullName evidence="6">Homocysteine desulfhydrase</fullName>
    </alternativeName>
</protein>
<dbReference type="OrthoDB" id="9803887at2"/>
<evidence type="ECO:0000256" key="1">
    <source>
        <dbReference type="ARBA" id="ARBA00001933"/>
    </source>
</evidence>
<dbReference type="InterPro" id="IPR006235">
    <property type="entry name" value="OAc-hSer/O-AcSer_sulfhydrylase"/>
</dbReference>
<comment type="similarity">
    <text evidence="2 10">Belongs to the trans-sulfuration enzymes family.</text>
</comment>
<dbReference type="InterPro" id="IPR000277">
    <property type="entry name" value="Cys/Met-Metab_PyrdxlP-dep_enz"/>
</dbReference>
<dbReference type="GO" id="GO:0003961">
    <property type="term" value="F:O-acetylhomoserine aminocarboxypropyltransferase activity"/>
    <property type="evidence" value="ECO:0007669"/>
    <property type="project" value="TreeGrafter"/>
</dbReference>
<keyword evidence="12" id="KW-1185">Reference proteome</keyword>
<dbReference type="GO" id="GO:0005737">
    <property type="term" value="C:cytoplasm"/>
    <property type="evidence" value="ECO:0007669"/>
    <property type="project" value="TreeGrafter"/>
</dbReference>
<dbReference type="FunFam" id="3.40.640.10:FF:000046">
    <property type="entry name" value="Cystathionine gamma-lyase"/>
    <property type="match status" value="1"/>
</dbReference>